<name>A0A507AG10_9PEZI</name>
<proteinExistence type="predicted"/>
<organism evidence="2 3">
    <name type="scientific">Thyridium curvatum</name>
    <dbReference type="NCBI Taxonomy" id="1093900"/>
    <lineage>
        <taxon>Eukaryota</taxon>
        <taxon>Fungi</taxon>
        <taxon>Dikarya</taxon>
        <taxon>Ascomycota</taxon>
        <taxon>Pezizomycotina</taxon>
        <taxon>Sordariomycetes</taxon>
        <taxon>Sordariomycetidae</taxon>
        <taxon>Thyridiales</taxon>
        <taxon>Thyridiaceae</taxon>
        <taxon>Thyridium</taxon>
    </lineage>
</organism>
<gene>
    <name evidence="2" type="ORF">E0L32_009944</name>
</gene>
<dbReference type="RefSeq" id="XP_030990316.1">
    <property type="nucleotide sequence ID" value="XM_031144961.1"/>
</dbReference>
<dbReference type="OrthoDB" id="5352317at2759"/>
<feature type="chain" id="PRO_5021385912" evidence="1">
    <location>
        <begin position="19"/>
        <end position="146"/>
    </location>
</feature>
<dbReference type="AlphaFoldDB" id="A0A507AG10"/>
<dbReference type="GeneID" id="41977391"/>
<evidence type="ECO:0000256" key="1">
    <source>
        <dbReference type="SAM" id="SignalP"/>
    </source>
</evidence>
<keyword evidence="1" id="KW-0732">Signal</keyword>
<accession>A0A507AG10</accession>
<evidence type="ECO:0000313" key="2">
    <source>
        <dbReference type="EMBL" id="TPX08605.1"/>
    </source>
</evidence>
<feature type="signal peptide" evidence="1">
    <location>
        <begin position="1"/>
        <end position="18"/>
    </location>
</feature>
<comment type="caution">
    <text evidence="2">The sequence shown here is derived from an EMBL/GenBank/DDBJ whole genome shotgun (WGS) entry which is preliminary data.</text>
</comment>
<dbReference type="Proteomes" id="UP000319257">
    <property type="component" value="Unassembled WGS sequence"/>
</dbReference>
<protein>
    <submittedName>
        <fullName evidence="2">Uncharacterized protein</fullName>
    </submittedName>
</protein>
<keyword evidence="3" id="KW-1185">Reference proteome</keyword>
<dbReference type="InParanoid" id="A0A507AG10"/>
<dbReference type="EMBL" id="SKBQ01000076">
    <property type="protein sequence ID" value="TPX08605.1"/>
    <property type="molecule type" value="Genomic_DNA"/>
</dbReference>
<evidence type="ECO:0000313" key="3">
    <source>
        <dbReference type="Proteomes" id="UP000319257"/>
    </source>
</evidence>
<reference evidence="2 3" key="1">
    <citation type="submission" date="2019-06" db="EMBL/GenBank/DDBJ databases">
        <title>Draft genome sequence of the filamentous fungus Phialemoniopsis curvata isolated from diesel fuel.</title>
        <authorList>
            <person name="Varaljay V.A."/>
            <person name="Lyon W.J."/>
            <person name="Crouch A.L."/>
            <person name="Drake C.E."/>
            <person name="Hollomon J.M."/>
            <person name="Nadeau L.J."/>
            <person name="Nunn H.S."/>
            <person name="Stevenson B.S."/>
            <person name="Bojanowski C.L."/>
            <person name="Crookes-Goodson W.J."/>
        </authorList>
    </citation>
    <scope>NUCLEOTIDE SEQUENCE [LARGE SCALE GENOMIC DNA]</scope>
    <source>
        <strain evidence="2 3">D216</strain>
    </source>
</reference>
<sequence>MQFTTALLTLAAAGSALAAPAPATAKSMTANVPEWTIEGLVRSCNAEDTSCHWSFTIDTHTSAPVPCAYDQTGAPASQAQVNGVTCGQFAVSSGWDGSWGPGNGFTTLAVKDEAARQIAWPSYTDKQLVNGQVVSPDQSWAVSTIG</sequence>